<comment type="similarity">
    <text evidence="8">Belongs to the DEAD box helicase family. DDX47/RRP3 subfamily.</text>
</comment>
<evidence type="ECO:0000256" key="10">
    <source>
        <dbReference type="RuleBase" id="RU000492"/>
    </source>
</evidence>
<keyword evidence="2 10" id="KW-0547">Nucleotide-binding</keyword>
<dbReference type="InterPro" id="IPR014001">
    <property type="entry name" value="Helicase_ATP-bd"/>
</dbReference>
<dbReference type="PROSITE" id="PS51192">
    <property type="entry name" value="HELICASE_ATP_BIND_1"/>
    <property type="match status" value="1"/>
</dbReference>
<keyword evidence="4 10" id="KW-0347">Helicase</keyword>
<evidence type="ECO:0000259" key="11">
    <source>
        <dbReference type="PROSITE" id="PS51192"/>
    </source>
</evidence>
<dbReference type="SMART" id="SM00487">
    <property type="entry name" value="DEXDc"/>
    <property type="match status" value="1"/>
</dbReference>
<feature type="domain" description="Helicase C-terminal" evidence="12">
    <location>
        <begin position="236"/>
        <end position="396"/>
    </location>
</feature>
<comment type="subcellular location">
    <subcellularLocation>
        <location evidence="1">Nucleus</location>
    </subcellularLocation>
</comment>
<dbReference type="GO" id="GO:0016787">
    <property type="term" value="F:hydrolase activity"/>
    <property type="evidence" value="ECO:0007669"/>
    <property type="project" value="UniProtKB-KW"/>
</dbReference>
<evidence type="ECO:0000313" key="14">
    <source>
        <dbReference type="EMBL" id="PXF47565.1"/>
    </source>
</evidence>
<keyword evidence="6" id="KW-0694">RNA-binding</keyword>
<protein>
    <submittedName>
        <fullName evidence="14">Putative ATP-dependent RNA helicase DDX47</fullName>
    </submittedName>
</protein>
<dbReference type="GO" id="GO:0005524">
    <property type="term" value="F:ATP binding"/>
    <property type="evidence" value="ECO:0007669"/>
    <property type="project" value="UniProtKB-KW"/>
</dbReference>
<dbReference type="PANTHER" id="PTHR47959">
    <property type="entry name" value="ATP-DEPENDENT RNA HELICASE RHLE-RELATED"/>
    <property type="match status" value="1"/>
</dbReference>
<evidence type="ECO:0000259" key="12">
    <source>
        <dbReference type="PROSITE" id="PS51194"/>
    </source>
</evidence>
<dbReference type="GO" id="GO:0005829">
    <property type="term" value="C:cytosol"/>
    <property type="evidence" value="ECO:0007669"/>
    <property type="project" value="TreeGrafter"/>
</dbReference>
<dbReference type="InterPro" id="IPR014014">
    <property type="entry name" value="RNA_helicase_DEAD_Q_motif"/>
</dbReference>
<dbReference type="Proteomes" id="UP000247409">
    <property type="component" value="Unassembled WGS sequence"/>
</dbReference>
<dbReference type="GO" id="GO:0003724">
    <property type="term" value="F:RNA helicase activity"/>
    <property type="evidence" value="ECO:0007669"/>
    <property type="project" value="InterPro"/>
</dbReference>
<evidence type="ECO:0000256" key="8">
    <source>
        <dbReference type="ARBA" id="ARBA00024350"/>
    </source>
</evidence>
<feature type="domain" description="DEAD-box RNA helicase Q" evidence="13">
    <location>
        <begin position="20"/>
        <end position="48"/>
    </location>
</feature>
<gene>
    <name evidence="14" type="ORF">BWQ96_02709</name>
</gene>
<comment type="caution">
    <text evidence="14">The sequence shown here is derived from an EMBL/GenBank/DDBJ whole genome shotgun (WGS) entry which is preliminary data.</text>
</comment>
<dbReference type="CDD" id="cd17954">
    <property type="entry name" value="DEADc_DDX47"/>
    <property type="match status" value="1"/>
</dbReference>
<reference evidence="14 15" key="1">
    <citation type="journal article" date="2018" name="Mol. Biol. Evol.">
        <title>Analysis of the draft genome of the red seaweed Gracilariopsis chorda provides insights into genome size evolution in Rhodophyta.</title>
        <authorList>
            <person name="Lee J."/>
            <person name="Yang E.C."/>
            <person name="Graf L."/>
            <person name="Yang J.H."/>
            <person name="Qiu H."/>
            <person name="Zel Zion U."/>
            <person name="Chan C.X."/>
            <person name="Stephens T.G."/>
            <person name="Weber A.P.M."/>
            <person name="Boo G.H."/>
            <person name="Boo S.M."/>
            <person name="Kim K.M."/>
            <person name="Shin Y."/>
            <person name="Jung M."/>
            <person name="Lee S.J."/>
            <person name="Yim H.S."/>
            <person name="Lee J.H."/>
            <person name="Bhattacharya D."/>
            <person name="Yoon H.S."/>
        </authorList>
    </citation>
    <scope>NUCLEOTIDE SEQUENCE [LARGE SCALE GENOMIC DNA]</scope>
    <source>
        <strain evidence="14 15">SKKU-2015</strain>
        <tissue evidence="14">Whole body</tissue>
    </source>
</reference>
<dbReference type="EMBL" id="NBIV01000023">
    <property type="protein sequence ID" value="PXF47565.1"/>
    <property type="molecule type" value="Genomic_DNA"/>
</dbReference>
<dbReference type="PANTHER" id="PTHR47959:SF24">
    <property type="entry name" value="ATP-DEPENDENT RNA HELICASE"/>
    <property type="match status" value="1"/>
</dbReference>
<name>A0A2V3IZR3_9FLOR</name>
<dbReference type="InterPro" id="IPR000629">
    <property type="entry name" value="RNA-helicase_DEAD-box_CS"/>
</dbReference>
<evidence type="ECO:0000256" key="6">
    <source>
        <dbReference type="ARBA" id="ARBA00022884"/>
    </source>
</evidence>
<dbReference type="STRING" id="448386.A0A2V3IZR3"/>
<sequence>MELDSTEPSRGTKTAQDVQKSFKDLGVCPELVEACEKLGYKAPTSIQAESIPHALDKKDIIGLAQTGSGKTAAFAIPILQALLAEKGKPPSPFAVVVSPTRELAFQIHEQFEALGSGIGARCIAISGGVDQMAQAVALAKRPHIIVATPGRLVDHLENTKGFTLRGAKFLVLDEADRILSMDFEKELEKIVSSMSWERHTYLFSATMTSKVKKLQRASLSNPVRIEVSSKYRTVDTLIQNYVFIPEKYKDCYLVFLITEFAGNSAIVFVDTQRHVQRITILLRALGIGAVCIHGGMAQPKRLAALTKFKAGERNILVATDVASRGLDIPRVDMVVNYDIPNNGKDYVHRVGRTARAGRAGRALNLVSQYDLHNYRDVEELIGKKLEAYPLEEATVLLMLERVAEAQRIAVAELRELNEKRRSRKGRRVSAADDDRFKLEENIGEGAAALVSSEAQKLGGPRARKRRKIRS</sequence>
<evidence type="ECO:0000313" key="15">
    <source>
        <dbReference type="Proteomes" id="UP000247409"/>
    </source>
</evidence>
<keyword evidence="7" id="KW-0539">Nucleus</keyword>
<dbReference type="CDD" id="cd18787">
    <property type="entry name" value="SF2_C_DEAD"/>
    <property type="match status" value="1"/>
</dbReference>
<evidence type="ECO:0000256" key="3">
    <source>
        <dbReference type="ARBA" id="ARBA00022801"/>
    </source>
</evidence>
<dbReference type="OrthoDB" id="10261904at2759"/>
<evidence type="ECO:0000256" key="5">
    <source>
        <dbReference type="ARBA" id="ARBA00022840"/>
    </source>
</evidence>
<evidence type="ECO:0000256" key="9">
    <source>
        <dbReference type="PROSITE-ProRule" id="PRU00552"/>
    </source>
</evidence>
<keyword evidence="3 10" id="KW-0378">Hydrolase</keyword>
<organism evidence="14 15">
    <name type="scientific">Gracilariopsis chorda</name>
    <dbReference type="NCBI Taxonomy" id="448386"/>
    <lineage>
        <taxon>Eukaryota</taxon>
        <taxon>Rhodophyta</taxon>
        <taxon>Florideophyceae</taxon>
        <taxon>Rhodymeniophycidae</taxon>
        <taxon>Gracilariales</taxon>
        <taxon>Gracilariaceae</taxon>
        <taxon>Gracilariopsis</taxon>
    </lineage>
</organism>
<dbReference type="AlphaFoldDB" id="A0A2V3IZR3"/>
<evidence type="ECO:0000259" key="13">
    <source>
        <dbReference type="PROSITE" id="PS51195"/>
    </source>
</evidence>
<dbReference type="InterPro" id="IPR044765">
    <property type="entry name" value="DDX47/Rrp3_DEADc"/>
</dbReference>
<dbReference type="PROSITE" id="PS00039">
    <property type="entry name" value="DEAD_ATP_HELICASE"/>
    <property type="match status" value="1"/>
</dbReference>
<proteinExistence type="inferred from homology"/>
<dbReference type="Pfam" id="PF00271">
    <property type="entry name" value="Helicase_C"/>
    <property type="match status" value="1"/>
</dbReference>
<dbReference type="InterPro" id="IPR050079">
    <property type="entry name" value="DEAD_box_RNA_helicase"/>
</dbReference>
<accession>A0A2V3IZR3</accession>
<dbReference type="SMART" id="SM00490">
    <property type="entry name" value="HELICc"/>
    <property type="match status" value="1"/>
</dbReference>
<dbReference type="InterPro" id="IPR027417">
    <property type="entry name" value="P-loop_NTPase"/>
</dbReference>
<feature type="short sequence motif" description="Q motif" evidence="9">
    <location>
        <begin position="20"/>
        <end position="48"/>
    </location>
</feature>
<keyword evidence="15" id="KW-1185">Reference proteome</keyword>
<dbReference type="GO" id="GO:0003723">
    <property type="term" value="F:RNA binding"/>
    <property type="evidence" value="ECO:0007669"/>
    <property type="project" value="UniProtKB-KW"/>
</dbReference>
<evidence type="ECO:0000256" key="2">
    <source>
        <dbReference type="ARBA" id="ARBA00022741"/>
    </source>
</evidence>
<dbReference type="PROSITE" id="PS51194">
    <property type="entry name" value="HELICASE_CTER"/>
    <property type="match status" value="1"/>
</dbReference>
<keyword evidence="5 10" id="KW-0067">ATP-binding</keyword>
<dbReference type="InterPro" id="IPR011545">
    <property type="entry name" value="DEAD/DEAH_box_helicase_dom"/>
</dbReference>
<dbReference type="PROSITE" id="PS51195">
    <property type="entry name" value="Q_MOTIF"/>
    <property type="match status" value="1"/>
</dbReference>
<dbReference type="Gene3D" id="3.40.50.300">
    <property type="entry name" value="P-loop containing nucleotide triphosphate hydrolases"/>
    <property type="match status" value="2"/>
</dbReference>
<evidence type="ECO:0000256" key="1">
    <source>
        <dbReference type="ARBA" id="ARBA00004123"/>
    </source>
</evidence>
<dbReference type="Pfam" id="PF00270">
    <property type="entry name" value="DEAD"/>
    <property type="match status" value="1"/>
</dbReference>
<evidence type="ECO:0000256" key="7">
    <source>
        <dbReference type="ARBA" id="ARBA00023242"/>
    </source>
</evidence>
<dbReference type="InterPro" id="IPR001650">
    <property type="entry name" value="Helicase_C-like"/>
</dbReference>
<evidence type="ECO:0000256" key="4">
    <source>
        <dbReference type="ARBA" id="ARBA00022806"/>
    </source>
</evidence>
<dbReference type="GO" id="GO:0005634">
    <property type="term" value="C:nucleus"/>
    <property type="evidence" value="ECO:0007669"/>
    <property type="project" value="UniProtKB-SubCell"/>
</dbReference>
<dbReference type="SUPFAM" id="SSF52540">
    <property type="entry name" value="P-loop containing nucleoside triphosphate hydrolases"/>
    <property type="match status" value="1"/>
</dbReference>
<feature type="domain" description="Helicase ATP-binding" evidence="11">
    <location>
        <begin position="51"/>
        <end position="225"/>
    </location>
</feature>